<protein>
    <submittedName>
        <fullName evidence="2">M28 family peptidase</fullName>
    </submittedName>
</protein>
<dbReference type="RefSeq" id="WP_379593779.1">
    <property type="nucleotide sequence ID" value="NZ_JBHTKK010000025.1"/>
</dbReference>
<dbReference type="Gene3D" id="3.50.30.30">
    <property type="match status" value="1"/>
</dbReference>
<dbReference type="EMBL" id="JBHTKK010000025">
    <property type="protein sequence ID" value="MFD1067637.1"/>
    <property type="molecule type" value="Genomic_DNA"/>
</dbReference>
<dbReference type="InterPro" id="IPR007484">
    <property type="entry name" value="Peptidase_M28"/>
</dbReference>
<comment type="caution">
    <text evidence="2">The sequence shown here is derived from an EMBL/GenBank/DDBJ whole genome shotgun (WGS) entry which is preliminary data.</text>
</comment>
<dbReference type="PANTHER" id="PTHR10404">
    <property type="entry name" value="N-ACETYLATED-ALPHA-LINKED ACIDIC DIPEPTIDASE"/>
    <property type="match status" value="1"/>
</dbReference>
<sequence>MDTTKIAQLRSEVNKKSLMTLTENIAKEIRLSGSEEEYRAFEFAEKQLKSFGFDTKLYTRKAYISLPMDSSLKINGQSFDRITHSMAASTSEITTGEVVYVGEGTLEDFNRQDVTNKVTLIDGLAIPGVVNIAERFNVKAAIFINAEYTHEMIVSTNWGNPDLSNAEKYPSIPVVSVNYQDGQTIIQEIREKHTECELEAKVETKWTDIPTLIADYKGVEDPDSFVLFSGHIDSWHYGVMDNGTANATMLEVARVIGENKEPLYRSLRLAFWSGHSHGRYAGSTIYADENWEDLYENCVMHVNVDSVGGKDAVVLSEGNAMAETKDIVHEAIMSVTGETFKSSRYGRSGDQSFWGMGVPSLLMGLSEQVKSDTPAMKAFSKLFGDGDGGGFGWWWHTTEDTLDKIDPENLQRDCQIYLTIILNSCNSRILPLNQQKAIEDIEQAVQKYVNLSPSHAGLQKAIDRVLEAKKMIIRLKKYASANYDVEQEKQINRMLIRISKTLVRLNYVNEDRFGHDPALSQNPVPLLADVQKLQGNYTDGEKHIIETTLLRKSNKFNFLLKGLIEDMKTFEKRMETEV</sequence>
<dbReference type="PANTHER" id="PTHR10404:SF46">
    <property type="entry name" value="VACUOLAR PROTEIN SORTING-ASSOCIATED PROTEIN 70"/>
    <property type="match status" value="1"/>
</dbReference>
<proteinExistence type="predicted"/>
<reference evidence="3" key="1">
    <citation type="journal article" date="2019" name="Int. J. Syst. Evol. Microbiol.">
        <title>The Global Catalogue of Microorganisms (GCM) 10K type strain sequencing project: providing services to taxonomists for standard genome sequencing and annotation.</title>
        <authorList>
            <consortium name="The Broad Institute Genomics Platform"/>
            <consortium name="The Broad Institute Genome Sequencing Center for Infectious Disease"/>
            <person name="Wu L."/>
            <person name="Ma J."/>
        </authorList>
    </citation>
    <scope>NUCLEOTIDE SEQUENCE [LARGE SCALE GENOMIC DNA]</scope>
    <source>
        <strain evidence="3">CCUG 56608</strain>
    </source>
</reference>
<dbReference type="InterPro" id="IPR046450">
    <property type="entry name" value="PA_dom_sf"/>
</dbReference>
<dbReference type="InterPro" id="IPR039373">
    <property type="entry name" value="Peptidase_M28B"/>
</dbReference>
<gene>
    <name evidence="2" type="ORF">ACFQ19_16635</name>
</gene>
<dbReference type="Pfam" id="PF04389">
    <property type="entry name" value="Peptidase_M28"/>
    <property type="match status" value="1"/>
</dbReference>
<keyword evidence="3" id="KW-1185">Reference proteome</keyword>
<feature type="domain" description="Peptidase M28" evidence="1">
    <location>
        <begin position="212"/>
        <end position="412"/>
    </location>
</feature>
<name>A0ABW3NIQ9_9BACI</name>
<evidence type="ECO:0000313" key="2">
    <source>
        <dbReference type="EMBL" id="MFD1067637.1"/>
    </source>
</evidence>
<dbReference type="CDD" id="cd00538">
    <property type="entry name" value="PA"/>
    <property type="match status" value="1"/>
</dbReference>
<dbReference type="Proteomes" id="UP001597041">
    <property type="component" value="Unassembled WGS sequence"/>
</dbReference>
<dbReference type="SUPFAM" id="SSF52025">
    <property type="entry name" value="PA domain"/>
    <property type="match status" value="1"/>
</dbReference>
<accession>A0ABW3NIQ9</accession>
<evidence type="ECO:0000313" key="3">
    <source>
        <dbReference type="Proteomes" id="UP001597041"/>
    </source>
</evidence>
<dbReference type="Gene3D" id="3.40.630.10">
    <property type="entry name" value="Zn peptidases"/>
    <property type="match status" value="1"/>
</dbReference>
<dbReference type="SUPFAM" id="SSF53187">
    <property type="entry name" value="Zn-dependent exopeptidases"/>
    <property type="match status" value="1"/>
</dbReference>
<organism evidence="2 3">
    <name type="scientific">Oceanobacillus locisalsi</name>
    <dbReference type="NCBI Taxonomy" id="546107"/>
    <lineage>
        <taxon>Bacteria</taxon>
        <taxon>Bacillati</taxon>
        <taxon>Bacillota</taxon>
        <taxon>Bacilli</taxon>
        <taxon>Bacillales</taxon>
        <taxon>Bacillaceae</taxon>
        <taxon>Oceanobacillus</taxon>
    </lineage>
</organism>
<evidence type="ECO:0000259" key="1">
    <source>
        <dbReference type="Pfam" id="PF04389"/>
    </source>
</evidence>